<evidence type="ECO:0000256" key="11">
    <source>
        <dbReference type="ARBA" id="ARBA00022840"/>
    </source>
</evidence>
<dbReference type="InterPro" id="IPR004358">
    <property type="entry name" value="Sig_transdc_His_kin-like_C"/>
</dbReference>
<evidence type="ECO:0000256" key="8">
    <source>
        <dbReference type="ARBA" id="ARBA00022692"/>
    </source>
</evidence>
<dbReference type="InterPro" id="IPR038421">
    <property type="entry name" value="RisS_PPD_sf"/>
</dbReference>
<evidence type="ECO:0000256" key="15">
    <source>
        <dbReference type="SAM" id="Phobius"/>
    </source>
</evidence>
<dbReference type="Gene3D" id="3.30.565.10">
    <property type="entry name" value="Histidine kinase-like ATPase, C-terminal domain"/>
    <property type="match status" value="1"/>
</dbReference>
<dbReference type="PANTHER" id="PTHR44936">
    <property type="entry name" value="SENSOR PROTEIN CREC"/>
    <property type="match status" value="1"/>
</dbReference>
<protein>
    <recommendedName>
        <fullName evidence="3">histidine kinase</fullName>
        <ecNumber evidence="3">2.7.13.3</ecNumber>
    </recommendedName>
</protein>
<evidence type="ECO:0000256" key="14">
    <source>
        <dbReference type="ARBA" id="ARBA00023136"/>
    </source>
</evidence>
<dbReference type="GO" id="GO:0005524">
    <property type="term" value="F:ATP binding"/>
    <property type="evidence" value="ECO:0007669"/>
    <property type="project" value="UniProtKB-KW"/>
</dbReference>
<organism evidence="18 19">
    <name type="scientific">Paraburkholderia pallida</name>
    <dbReference type="NCBI Taxonomy" id="2547399"/>
    <lineage>
        <taxon>Bacteria</taxon>
        <taxon>Pseudomonadati</taxon>
        <taxon>Pseudomonadota</taxon>
        <taxon>Betaproteobacteria</taxon>
        <taxon>Burkholderiales</taxon>
        <taxon>Burkholderiaceae</taxon>
        <taxon>Paraburkholderia</taxon>
    </lineage>
</organism>
<keyword evidence="4" id="KW-1003">Cell membrane</keyword>
<comment type="catalytic activity">
    <reaction evidence="1">
        <text>ATP + protein L-histidine = ADP + protein N-phospho-L-histidine.</text>
        <dbReference type="EC" id="2.7.13.3"/>
    </reaction>
</comment>
<dbReference type="PROSITE" id="PS50109">
    <property type="entry name" value="HIS_KIN"/>
    <property type="match status" value="1"/>
</dbReference>
<dbReference type="InterPro" id="IPR005467">
    <property type="entry name" value="His_kinase_dom"/>
</dbReference>
<name>A0A4P7CZC2_9BURK</name>
<dbReference type="InterPro" id="IPR003594">
    <property type="entry name" value="HATPase_dom"/>
</dbReference>
<dbReference type="PANTHER" id="PTHR44936:SF5">
    <property type="entry name" value="SENSOR HISTIDINE KINASE ENVZ"/>
    <property type="match status" value="1"/>
</dbReference>
<dbReference type="SUPFAM" id="SSF55874">
    <property type="entry name" value="ATPase domain of HSP90 chaperone/DNA topoisomerase II/histidine kinase"/>
    <property type="match status" value="1"/>
</dbReference>
<dbReference type="SMART" id="SM00304">
    <property type="entry name" value="HAMP"/>
    <property type="match status" value="1"/>
</dbReference>
<evidence type="ECO:0000256" key="10">
    <source>
        <dbReference type="ARBA" id="ARBA00022777"/>
    </source>
</evidence>
<evidence type="ECO:0000259" key="16">
    <source>
        <dbReference type="PROSITE" id="PS50109"/>
    </source>
</evidence>
<dbReference type="SUPFAM" id="SSF47384">
    <property type="entry name" value="Homodimeric domain of signal transducing histidine kinase"/>
    <property type="match status" value="1"/>
</dbReference>
<keyword evidence="5" id="KW-0997">Cell inner membrane</keyword>
<evidence type="ECO:0000256" key="6">
    <source>
        <dbReference type="ARBA" id="ARBA00022553"/>
    </source>
</evidence>
<dbReference type="SMART" id="SM00388">
    <property type="entry name" value="HisKA"/>
    <property type="match status" value="1"/>
</dbReference>
<dbReference type="InterPro" id="IPR036097">
    <property type="entry name" value="HisK_dim/P_sf"/>
</dbReference>
<dbReference type="CDD" id="cd06225">
    <property type="entry name" value="HAMP"/>
    <property type="match status" value="1"/>
</dbReference>
<keyword evidence="6" id="KW-0597">Phosphoprotein</keyword>
<dbReference type="Gene3D" id="1.10.287.130">
    <property type="match status" value="1"/>
</dbReference>
<feature type="transmembrane region" description="Helical" evidence="15">
    <location>
        <begin position="148"/>
        <end position="170"/>
    </location>
</feature>
<dbReference type="SMART" id="SM00387">
    <property type="entry name" value="HATPase_c"/>
    <property type="match status" value="1"/>
</dbReference>
<evidence type="ECO:0000256" key="4">
    <source>
        <dbReference type="ARBA" id="ARBA00022475"/>
    </source>
</evidence>
<dbReference type="OrthoDB" id="9804645at2"/>
<dbReference type="PRINTS" id="PR00344">
    <property type="entry name" value="BCTRLSENSOR"/>
</dbReference>
<feature type="domain" description="Histidine kinase" evidence="16">
    <location>
        <begin position="232"/>
        <end position="429"/>
    </location>
</feature>
<dbReference type="InterPro" id="IPR003661">
    <property type="entry name" value="HisK_dim/P_dom"/>
</dbReference>
<dbReference type="Proteomes" id="UP000295727">
    <property type="component" value="Chromosome 3"/>
</dbReference>
<keyword evidence="19" id="KW-1185">Reference proteome</keyword>
<dbReference type="KEGG" id="ppai:E1956_26980"/>
<reference evidence="18 19" key="1">
    <citation type="submission" date="2019-03" db="EMBL/GenBank/DDBJ databases">
        <title>Paraburkholderia sp. 7MH5, isolated from subtropical forest soil.</title>
        <authorList>
            <person name="Gao Z.-H."/>
            <person name="Qiu L.-H."/>
        </authorList>
    </citation>
    <scope>NUCLEOTIDE SEQUENCE [LARGE SCALE GENOMIC DNA]</scope>
    <source>
        <strain evidence="18 19">7MH5</strain>
    </source>
</reference>
<evidence type="ECO:0000256" key="2">
    <source>
        <dbReference type="ARBA" id="ARBA00004429"/>
    </source>
</evidence>
<keyword evidence="13" id="KW-0902">Two-component regulatory system</keyword>
<evidence type="ECO:0000313" key="19">
    <source>
        <dbReference type="Proteomes" id="UP000295727"/>
    </source>
</evidence>
<evidence type="ECO:0000256" key="9">
    <source>
        <dbReference type="ARBA" id="ARBA00022741"/>
    </source>
</evidence>
<dbReference type="Pfam" id="PF00512">
    <property type="entry name" value="HisKA"/>
    <property type="match status" value="1"/>
</dbReference>
<keyword evidence="8 15" id="KW-0812">Transmembrane</keyword>
<keyword evidence="11" id="KW-0067">ATP-binding</keyword>
<dbReference type="Pfam" id="PF02518">
    <property type="entry name" value="HATPase_c"/>
    <property type="match status" value="1"/>
</dbReference>
<dbReference type="CDD" id="cd00082">
    <property type="entry name" value="HisKA"/>
    <property type="match status" value="1"/>
</dbReference>
<sequence length="429" mass="47270">MFGWYRSLLVRNVLALIVLVLTSQIFAGAVYLFFVQRPRVDEAAALTASQIRTASRLLAALPPAAREQQLLAINGVSQGEVPPASAAQPLPVGFVARYFVSRLAHELGAGDQIRFEQGSAQRVWVRLRVDDAYYWMVLAGAPNAIPSLPWTLISLLLCIATVPALVAFLIHRPVERLLMRLSRAADTIEHGAWPEAVPVEGAHELAMVADAFNRMAASLQELDTTRAQMLAGISHDIRTPLTKLRMVLEAPESVEAPAESAERFVEEIDLIVQQFIDFARGWDSEPTKRGDLNALIERLAADYVGLEYVFDLSLEALPEFAFRPTGMQRLLMNLMQNAVVYGRVGLAVRTWVADGYVTIDVEDQGPGVPAELLPLMKQPFRRGPQSEQRNGSGLGLAIAERIAKQHDGTLDLLANRPHGLVARVRLPLR</sequence>
<dbReference type="EC" id="2.7.13.3" evidence="3"/>
<feature type="domain" description="HAMP" evidence="17">
    <location>
        <begin position="172"/>
        <end position="224"/>
    </location>
</feature>
<keyword evidence="14 15" id="KW-0472">Membrane</keyword>
<evidence type="ECO:0000256" key="12">
    <source>
        <dbReference type="ARBA" id="ARBA00022989"/>
    </source>
</evidence>
<evidence type="ECO:0000256" key="13">
    <source>
        <dbReference type="ARBA" id="ARBA00023012"/>
    </source>
</evidence>
<dbReference type="GO" id="GO:0000155">
    <property type="term" value="F:phosphorelay sensor kinase activity"/>
    <property type="evidence" value="ECO:0007669"/>
    <property type="project" value="InterPro"/>
</dbReference>
<feature type="transmembrane region" description="Helical" evidence="15">
    <location>
        <begin position="12"/>
        <end position="34"/>
    </location>
</feature>
<keyword evidence="12 15" id="KW-1133">Transmembrane helix</keyword>
<dbReference type="Gene3D" id="3.30.450.300">
    <property type="entry name" value="Sensor histidine kinase RisS, periplasmic domain"/>
    <property type="match status" value="1"/>
</dbReference>
<dbReference type="CDD" id="cd00075">
    <property type="entry name" value="HATPase"/>
    <property type="match status" value="1"/>
</dbReference>
<dbReference type="Pfam" id="PF00672">
    <property type="entry name" value="HAMP"/>
    <property type="match status" value="1"/>
</dbReference>
<keyword evidence="9" id="KW-0547">Nucleotide-binding</keyword>
<gene>
    <name evidence="18" type="ORF">E1956_26980</name>
</gene>
<accession>A0A4P7CZC2</accession>
<evidence type="ECO:0000256" key="3">
    <source>
        <dbReference type="ARBA" id="ARBA00012438"/>
    </source>
</evidence>
<dbReference type="EMBL" id="CP038150">
    <property type="protein sequence ID" value="QBR00898.1"/>
    <property type="molecule type" value="Genomic_DNA"/>
</dbReference>
<dbReference type="SUPFAM" id="SSF158472">
    <property type="entry name" value="HAMP domain-like"/>
    <property type="match status" value="1"/>
</dbReference>
<evidence type="ECO:0000313" key="18">
    <source>
        <dbReference type="EMBL" id="QBR00898.1"/>
    </source>
</evidence>
<dbReference type="GO" id="GO:0005886">
    <property type="term" value="C:plasma membrane"/>
    <property type="evidence" value="ECO:0007669"/>
    <property type="project" value="UniProtKB-SubCell"/>
</dbReference>
<dbReference type="InterPro" id="IPR036890">
    <property type="entry name" value="HATPase_C_sf"/>
</dbReference>
<dbReference type="RefSeq" id="WP_134754993.1">
    <property type="nucleotide sequence ID" value="NZ_CP038150.1"/>
</dbReference>
<dbReference type="InterPro" id="IPR003660">
    <property type="entry name" value="HAMP_dom"/>
</dbReference>
<evidence type="ECO:0000259" key="17">
    <source>
        <dbReference type="PROSITE" id="PS50885"/>
    </source>
</evidence>
<keyword evidence="7" id="KW-0808">Transferase</keyword>
<keyword evidence="10" id="KW-0418">Kinase</keyword>
<evidence type="ECO:0000256" key="1">
    <source>
        <dbReference type="ARBA" id="ARBA00000085"/>
    </source>
</evidence>
<dbReference type="AlphaFoldDB" id="A0A4P7CZC2"/>
<evidence type="ECO:0000256" key="7">
    <source>
        <dbReference type="ARBA" id="ARBA00022679"/>
    </source>
</evidence>
<dbReference type="PROSITE" id="PS50885">
    <property type="entry name" value="HAMP"/>
    <property type="match status" value="1"/>
</dbReference>
<proteinExistence type="predicted"/>
<comment type="subcellular location">
    <subcellularLocation>
        <location evidence="2">Cell inner membrane</location>
        <topology evidence="2">Multi-pass membrane protein</topology>
    </subcellularLocation>
</comment>
<evidence type="ECO:0000256" key="5">
    <source>
        <dbReference type="ARBA" id="ARBA00022519"/>
    </source>
</evidence>
<dbReference type="InterPro" id="IPR050980">
    <property type="entry name" value="2C_sensor_his_kinase"/>
</dbReference>